<sequence>MDAVEVKLMCAVVGEESPFSIKIATNKTVDELKDEIKIKIMHPFAAKDLKLYLAIKDSNWFANKNLYEVNLAASNDISCMSQFKLMDPMDDISDYFDGNPPKKHIHVLVVYRKASKRKSNSSQILRSPKRSRTDDNLDKKLNWGFVTSSVDGVSLYEPIFPRDELINMIHNQVNQVRFVVLTSPAASGKTSTLILFKAKYPKIESIYVQMNSVEKSGFEILKSKKIDLQDEIIDFTVDPAKRYVFMLDDAQARYADTDFWHSLIKGSPVWLPQNISFIICATHVIDSGVESPTRAHF</sequence>
<reference evidence="5 6" key="1">
    <citation type="journal article" date="2014" name="Genome Biol. Evol.">
        <title>The secreted proteins of Achlya hypogyna and Thraustotheca clavata identify the ancestral oomycete secretome and reveal gene acquisitions by horizontal gene transfer.</title>
        <authorList>
            <person name="Misner I."/>
            <person name="Blouin N."/>
            <person name="Leonard G."/>
            <person name="Richards T.A."/>
            <person name="Lane C.E."/>
        </authorList>
    </citation>
    <scope>NUCLEOTIDE SEQUENCE [LARGE SCALE GENOMIC DNA]</scope>
    <source>
        <strain evidence="5 6">ATCC 34112</strain>
    </source>
</reference>
<comment type="caution">
    <text evidence="5">The sequence shown here is derived from an EMBL/GenBank/DDBJ whole genome shotgun (WGS) entry which is preliminary data.</text>
</comment>
<dbReference type="Proteomes" id="UP000243217">
    <property type="component" value="Unassembled WGS sequence"/>
</dbReference>
<name>A0A1W0A2Q7_9STRA</name>
<dbReference type="GO" id="GO:0005576">
    <property type="term" value="C:extracellular region"/>
    <property type="evidence" value="ECO:0007669"/>
    <property type="project" value="UniProtKB-SubCell"/>
</dbReference>
<accession>A0A1W0A2Q7</accession>
<feature type="domain" description="Crinkler effector protein N-terminal" evidence="4">
    <location>
        <begin position="6"/>
        <end position="110"/>
    </location>
</feature>
<dbReference type="AlphaFoldDB" id="A0A1W0A2Q7"/>
<dbReference type="InterPro" id="IPR027417">
    <property type="entry name" value="P-loop_NTPase"/>
</dbReference>
<dbReference type="InterPro" id="IPR045379">
    <property type="entry name" value="Crinkler_N"/>
</dbReference>
<evidence type="ECO:0000259" key="4">
    <source>
        <dbReference type="Pfam" id="PF20147"/>
    </source>
</evidence>
<dbReference type="Pfam" id="PF20147">
    <property type="entry name" value="Crinkler"/>
    <property type="match status" value="1"/>
</dbReference>
<proteinExistence type="predicted"/>
<dbReference type="SUPFAM" id="SSF52540">
    <property type="entry name" value="P-loop containing nucleoside triphosphate hydrolases"/>
    <property type="match status" value="1"/>
</dbReference>
<keyword evidence="6" id="KW-1185">Reference proteome</keyword>
<comment type="subcellular location">
    <subcellularLocation>
        <location evidence="1">Host cell</location>
    </subcellularLocation>
    <subcellularLocation>
        <location evidence="2">Secreted</location>
    </subcellularLocation>
</comment>
<dbReference type="GO" id="GO:0043657">
    <property type="term" value="C:host cell"/>
    <property type="evidence" value="ECO:0007669"/>
    <property type="project" value="UniProtKB-SubCell"/>
</dbReference>
<dbReference type="OrthoDB" id="67991at2759"/>
<evidence type="ECO:0000256" key="1">
    <source>
        <dbReference type="ARBA" id="ARBA00004340"/>
    </source>
</evidence>
<evidence type="ECO:0000313" key="6">
    <source>
        <dbReference type="Proteomes" id="UP000243217"/>
    </source>
</evidence>
<gene>
    <name evidence="5" type="ORF">THRCLA_20851</name>
</gene>
<protein>
    <recommendedName>
        <fullName evidence="4">Crinkler effector protein N-terminal domain-containing protein</fullName>
    </recommendedName>
</protein>
<keyword evidence="3" id="KW-0964">Secreted</keyword>
<dbReference type="EMBL" id="JNBS01000593">
    <property type="protein sequence ID" value="OQS04562.1"/>
    <property type="molecule type" value="Genomic_DNA"/>
</dbReference>
<evidence type="ECO:0000256" key="3">
    <source>
        <dbReference type="ARBA" id="ARBA00022525"/>
    </source>
</evidence>
<organism evidence="5 6">
    <name type="scientific">Thraustotheca clavata</name>
    <dbReference type="NCBI Taxonomy" id="74557"/>
    <lineage>
        <taxon>Eukaryota</taxon>
        <taxon>Sar</taxon>
        <taxon>Stramenopiles</taxon>
        <taxon>Oomycota</taxon>
        <taxon>Saprolegniomycetes</taxon>
        <taxon>Saprolegniales</taxon>
        <taxon>Achlyaceae</taxon>
        <taxon>Thraustotheca</taxon>
    </lineage>
</organism>
<evidence type="ECO:0000313" key="5">
    <source>
        <dbReference type="EMBL" id="OQS04562.1"/>
    </source>
</evidence>
<evidence type="ECO:0000256" key="2">
    <source>
        <dbReference type="ARBA" id="ARBA00004613"/>
    </source>
</evidence>